<dbReference type="InterPro" id="IPR000863">
    <property type="entry name" value="Sulfotransferase_dom"/>
</dbReference>
<evidence type="ECO:0000313" key="2">
    <source>
        <dbReference type="EnsemblMetazoa" id="G21653.1:cds"/>
    </source>
</evidence>
<dbReference type="OMA" id="IFDCRIS"/>
<dbReference type="Gene3D" id="3.40.50.300">
    <property type="entry name" value="P-loop containing nucleotide triphosphate hydrolases"/>
    <property type="match status" value="1"/>
</dbReference>
<dbReference type="EnsemblMetazoa" id="G21653.1">
    <property type="protein sequence ID" value="G21653.1:cds"/>
    <property type="gene ID" value="G21653"/>
</dbReference>
<dbReference type="InterPro" id="IPR027417">
    <property type="entry name" value="P-loop_NTPase"/>
</dbReference>
<proteinExistence type="predicted"/>
<dbReference type="SUPFAM" id="SSF52540">
    <property type="entry name" value="P-loop containing nucleoside triphosphate hydrolases"/>
    <property type="match status" value="1"/>
</dbReference>
<sequence length="399" mass="45862">MNTRRACFAVFILCGLCSLLLFQIDIRRNNNSILKTKPLSFTREMREQNQQPLKAQNKVSKILLMTYMRSGSSFVGELMKFGGNVFYVYEPFWSVYEKTFRTDTEVCHRNGTCQKPSKTLQKTDKTIDIISAIFDCRISELPVEVLKSFTTFHFTSGYSRRCKSILKKRQTWKSRRKKVYDNKKEWCLSRWERACKTATARVIKTIRLSPRLLKKTSRLSDVKIVHLTRHPLGILNSRMNIGEVNSSNFLSSARHLCQMMGQDVLYVKDKVKNGKEDTVVPLTFECLASNPTDVVKNMFASLNLNYSRDTENWIAEHTNHSSRRTLNNAKEGSLQNITLGPQNTKQTNGTFHVRKTMSKEVSSAWRSSLSADLIQDGEQVCENVLKEITFSVTKDSVCL</sequence>
<dbReference type="GO" id="GO:0006790">
    <property type="term" value="P:sulfur compound metabolic process"/>
    <property type="evidence" value="ECO:0007669"/>
    <property type="project" value="TreeGrafter"/>
</dbReference>
<organism evidence="2 3">
    <name type="scientific">Magallana gigas</name>
    <name type="common">Pacific oyster</name>
    <name type="synonym">Crassostrea gigas</name>
    <dbReference type="NCBI Taxonomy" id="29159"/>
    <lineage>
        <taxon>Eukaryota</taxon>
        <taxon>Metazoa</taxon>
        <taxon>Spiralia</taxon>
        <taxon>Lophotrochozoa</taxon>
        <taxon>Mollusca</taxon>
        <taxon>Bivalvia</taxon>
        <taxon>Autobranchia</taxon>
        <taxon>Pteriomorphia</taxon>
        <taxon>Ostreida</taxon>
        <taxon>Ostreoidea</taxon>
        <taxon>Ostreidae</taxon>
        <taxon>Magallana</taxon>
    </lineage>
</organism>
<dbReference type="GO" id="GO:0001517">
    <property type="term" value="F:N-acetylglucosamine 6-O-sulfotransferase activity"/>
    <property type="evidence" value="ECO:0007669"/>
    <property type="project" value="TreeGrafter"/>
</dbReference>
<evidence type="ECO:0000259" key="1">
    <source>
        <dbReference type="Pfam" id="PF00685"/>
    </source>
</evidence>
<dbReference type="InterPro" id="IPR051135">
    <property type="entry name" value="Gal/GlcNAc/GalNAc_ST"/>
</dbReference>
<protein>
    <recommendedName>
        <fullName evidence="1">Sulfotransferase domain-containing protein</fullName>
    </recommendedName>
</protein>
<keyword evidence="3" id="KW-1185">Reference proteome</keyword>
<name>A0A8W8K4S7_MAGGI</name>
<evidence type="ECO:0000313" key="3">
    <source>
        <dbReference type="Proteomes" id="UP000005408"/>
    </source>
</evidence>
<reference evidence="2" key="1">
    <citation type="submission" date="2022-08" db="UniProtKB">
        <authorList>
            <consortium name="EnsemblMetazoa"/>
        </authorList>
    </citation>
    <scope>IDENTIFICATION</scope>
    <source>
        <strain evidence="2">05x7-T-G4-1.051#20</strain>
    </source>
</reference>
<dbReference type="Pfam" id="PF00685">
    <property type="entry name" value="Sulfotransfer_1"/>
    <property type="match status" value="1"/>
</dbReference>
<feature type="domain" description="Sulfotransferase" evidence="1">
    <location>
        <begin position="61"/>
        <end position="387"/>
    </location>
</feature>
<dbReference type="PANTHER" id="PTHR10704">
    <property type="entry name" value="CARBOHYDRATE SULFOTRANSFERASE"/>
    <property type="match status" value="1"/>
</dbReference>
<accession>A0A8W8K4S7</accession>
<dbReference type="Proteomes" id="UP000005408">
    <property type="component" value="Unassembled WGS sequence"/>
</dbReference>
<dbReference type="AlphaFoldDB" id="A0A8W8K4S7"/>
<dbReference type="PANTHER" id="PTHR10704:SF44">
    <property type="entry name" value="LD35051P-RELATED"/>
    <property type="match status" value="1"/>
</dbReference>
<dbReference type="GO" id="GO:0006044">
    <property type="term" value="P:N-acetylglucosamine metabolic process"/>
    <property type="evidence" value="ECO:0007669"/>
    <property type="project" value="TreeGrafter"/>
</dbReference>